<dbReference type="PANTHER" id="PTHR19315">
    <property type="entry name" value="ER MEMBRANE PROTEIN COMPLEX SUBUNIT 4"/>
    <property type="match status" value="1"/>
</dbReference>
<evidence type="ECO:0000256" key="1">
    <source>
        <dbReference type="ARBA" id="ARBA00004477"/>
    </source>
</evidence>
<dbReference type="EMBL" id="CAJVPK010000286">
    <property type="protein sequence ID" value="CAG8488751.1"/>
    <property type="molecule type" value="Genomic_DNA"/>
</dbReference>
<feature type="transmembrane region" description="Helical" evidence="9">
    <location>
        <begin position="142"/>
        <end position="161"/>
    </location>
</feature>
<sequence length="194" mass="21919">MLTMLTNKWRVDFTNLSEQARRHEVRGQIQISDPPISPPGFASATQNVTKGNLKNKKDAQQNSTVEQTDQEKLKIKKAWDAALSPGKNIPMNAFMLWMSGNGVQIFSVMITGMLFFQPIKALMSIDSVFERYESPKTKPLLIWPKIVYVALQLLTMALGLYKCSSMGLLPTAASDWLAFMEPKQAKLFFLFQLL</sequence>
<dbReference type="InterPro" id="IPR009445">
    <property type="entry name" value="TMEM85/Emc4"/>
</dbReference>
<keyword evidence="6 9" id="KW-1133">Transmembrane helix</keyword>
<keyword evidence="7 8" id="KW-0472">Membrane</keyword>
<comment type="caution">
    <text evidence="10">The sequence shown here is derived from an EMBL/GenBank/DDBJ whole genome shotgun (WGS) entry which is preliminary data.</text>
</comment>
<feature type="transmembrane region" description="Helical" evidence="9">
    <location>
        <begin position="94"/>
        <end position="116"/>
    </location>
</feature>
<keyword evidence="5" id="KW-0256">Endoplasmic reticulum</keyword>
<organism evidence="10 11">
    <name type="scientific">Diversispora eburnea</name>
    <dbReference type="NCBI Taxonomy" id="1213867"/>
    <lineage>
        <taxon>Eukaryota</taxon>
        <taxon>Fungi</taxon>
        <taxon>Fungi incertae sedis</taxon>
        <taxon>Mucoromycota</taxon>
        <taxon>Glomeromycotina</taxon>
        <taxon>Glomeromycetes</taxon>
        <taxon>Diversisporales</taxon>
        <taxon>Diversisporaceae</taxon>
        <taxon>Diversispora</taxon>
    </lineage>
</organism>
<evidence type="ECO:0000256" key="3">
    <source>
        <dbReference type="ARBA" id="ARBA00020820"/>
    </source>
</evidence>
<name>A0A9N8WNW1_9GLOM</name>
<dbReference type="AlphaFoldDB" id="A0A9N8WNW1"/>
<dbReference type="Proteomes" id="UP000789706">
    <property type="component" value="Unassembled WGS sequence"/>
</dbReference>
<evidence type="ECO:0000256" key="5">
    <source>
        <dbReference type="ARBA" id="ARBA00022824"/>
    </source>
</evidence>
<evidence type="ECO:0000256" key="6">
    <source>
        <dbReference type="ARBA" id="ARBA00022989"/>
    </source>
</evidence>
<evidence type="ECO:0000256" key="7">
    <source>
        <dbReference type="ARBA" id="ARBA00023136"/>
    </source>
</evidence>
<keyword evidence="4 9" id="KW-0812">Transmembrane</keyword>
<comment type="similarity">
    <text evidence="2 8">Belongs to the EMC4 family.</text>
</comment>
<proteinExistence type="inferred from homology"/>
<evidence type="ECO:0000313" key="11">
    <source>
        <dbReference type="Proteomes" id="UP000789706"/>
    </source>
</evidence>
<evidence type="ECO:0000256" key="9">
    <source>
        <dbReference type="SAM" id="Phobius"/>
    </source>
</evidence>
<comment type="subcellular location">
    <subcellularLocation>
        <location evidence="1">Endoplasmic reticulum membrane</location>
        <topology evidence="1">Multi-pass membrane protein</topology>
    </subcellularLocation>
</comment>
<dbReference type="GO" id="GO:0005789">
    <property type="term" value="C:endoplasmic reticulum membrane"/>
    <property type="evidence" value="ECO:0007669"/>
    <property type="project" value="UniProtKB-SubCell"/>
</dbReference>
<reference evidence="10" key="1">
    <citation type="submission" date="2021-06" db="EMBL/GenBank/DDBJ databases">
        <authorList>
            <person name="Kallberg Y."/>
            <person name="Tangrot J."/>
            <person name="Rosling A."/>
        </authorList>
    </citation>
    <scope>NUCLEOTIDE SEQUENCE</scope>
    <source>
        <strain evidence="10">AZ414A</strain>
    </source>
</reference>
<gene>
    <name evidence="10" type="ORF">DEBURN_LOCUS4058</name>
</gene>
<evidence type="ECO:0000256" key="8">
    <source>
        <dbReference type="PIRNR" id="PIRNR017207"/>
    </source>
</evidence>
<evidence type="ECO:0000256" key="2">
    <source>
        <dbReference type="ARBA" id="ARBA00007715"/>
    </source>
</evidence>
<evidence type="ECO:0000256" key="4">
    <source>
        <dbReference type="ARBA" id="ARBA00022692"/>
    </source>
</evidence>
<dbReference type="PIRSF" id="PIRSF017207">
    <property type="entry name" value="UCP017207_TM-p85"/>
    <property type="match status" value="1"/>
</dbReference>
<keyword evidence="11" id="KW-1185">Reference proteome</keyword>
<protein>
    <recommendedName>
        <fullName evidence="3 8">ER membrane protein complex subunit 4</fullName>
    </recommendedName>
</protein>
<dbReference type="Pfam" id="PF06417">
    <property type="entry name" value="EMC4"/>
    <property type="match status" value="1"/>
</dbReference>
<evidence type="ECO:0000313" key="10">
    <source>
        <dbReference type="EMBL" id="CAG8488751.1"/>
    </source>
</evidence>
<dbReference type="OrthoDB" id="369569at2759"/>
<accession>A0A9N8WNW1</accession>